<reference evidence="5" key="1">
    <citation type="journal article" date="2015" name="PeerJ">
        <title>First genomic representation of candidate bacterial phylum KSB3 points to enhanced environmental sensing as a trigger of wastewater bulking.</title>
        <authorList>
            <person name="Sekiguchi Y."/>
            <person name="Ohashi A."/>
            <person name="Parks D.H."/>
            <person name="Yamauchi T."/>
            <person name="Tyson G.W."/>
            <person name="Hugenholtz P."/>
        </authorList>
    </citation>
    <scope>NUCLEOTIDE SEQUENCE [LARGE SCALE GENOMIC DNA]</scope>
</reference>
<proteinExistence type="inferred from homology"/>
<dbReference type="EMBL" id="DF820463">
    <property type="protein sequence ID" value="GAK55021.1"/>
    <property type="molecule type" value="Genomic_DNA"/>
</dbReference>
<gene>
    <name evidence="5" type="ORF">U27_01852</name>
</gene>
<evidence type="ECO:0000256" key="2">
    <source>
        <dbReference type="ARBA" id="ARBA00022448"/>
    </source>
</evidence>
<evidence type="ECO:0000313" key="6">
    <source>
        <dbReference type="Proteomes" id="UP000030661"/>
    </source>
</evidence>
<comment type="similarity">
    <text evidence="1">Belongs to the bacterial solute-binding protein 7 family.</text>
</comment>
<keyword evidence="3 4" id="KW-0732">Signal</keyword>
<accession>A0A0S6W5Z3</accession>
<evidence type="ECO:0000256" key="4">
    <source>
        <dbReference type="SAM" id="SignalP"/>
    </source>
</evidence>
<dbReference type="CDD" id="cd13603">
    <property type="entry name" value="PBP2_TRAP_Siap_TeaA_like"/>
    <property type="match status" value="1"/>
</dbReference>
<dbReference type="eggNOG" id="COG1638">
    <property type="taxonomic scope" value="Bacteria"/>
</dbReference>
<sequence length="326" mass="36970">MKKLMLLVVSLLITAGFVVSATAQEINLKAYVPTNPTAVPTKALVYFAENVKEKTNGAVNIKVFHSGQLGNDREGIESTRIGTIDIMFAGTGGYSTFYDKTKIFDLPFLFDNSQEAYEVVNGPVGEEIFSDMEQFGLVYLSTGDNGMRHISTSKTPVHSVEDVKGLKVRVPEINTYVDLWTWWGAVVTPMPITELYMALKTGVVDAQDNAPYHSVASKVYEVQDYYSMINYMWMGLTMVMNKAKWEILPEEYQRIIKEEAKVAAKWSFDEIERDNVTALEAMKARGTKIDMNPDRESFMAGIEEFYKKYENEPWYDKNLIDALRNN</sequence>
<dbReference type="GO" id="GO:0030288">
    <property type="term" value="C:outer membrane-bounded periplasmic space"/>
    <property type="evidence" value="ECO:0007669"/>
    <property type="project" value="InterPro"/>
</dbReference>
<dbReference type="GO" id="GO:0055085">
    <property type="term" value="P:transmembrane transport"/>
    <property type="evidence" value="ECO:0007669"/>
    <property type="project" value="InterPro"/>
</dbReference>
<dbReference type="NCBIfam" id="TIGR00787">
    <property type="entry name" value="dctP"/>
    <property type="match status" value="1"/>
</dbReference>
<feature type="signal peptide" evidence="4">
    <location>
        <begin position="1"/>
        <end position="21"/>
    </location>
</feature>
<dbReference type="InterPro" id="IPR018389">
    <property type="entry name" value="DctP_fam"/>
</dbReference>
<name>A0A0S6W5Z3_VECG1</name>
<dbReference type="PANTHER" id="PTHR33376:SF7">
    <property type="entry name" value="C4-DICARBOXYLATE-BINDING PROTEIN DCTB"/>
    <property type="match status" value="1"/>
</dbReference>
<protein>
    <recommendedName>
        <fullName evidence="7">TRAP dicarboxylate transporter, DctP subunit</fullName>
    </recommendedName>
</protein>
<evidence type="ECO:0000256" key="1">
    <source>
        <dbReference type="ARBA" id="ARBA00009023"/>
    </source>
</evidence>
<dbReference type="Pfam" id="PF03480">
    <property type="entry name" value="DctP"/>
    <property type="match status" value="1"/>
</dbReference>
<dbReference type="NCBIfam" id="NF037995">
    <property type="entry name" value="TRAP_S1"/>
    <property type="match status" value="1"/>
</dbReference>
<dbReference type="Proteomes" id="UP000030661">
    <property type="component" value="Unassembled WGS sequence"/>
</dbReference>
<organism evidence="5">
    <name type="scientific">Vecturithrix granuli</name>
    <dbReference type="NCBI Taxonomy" id="1499967"/>
    <lineage>
        <taxon>Bacteria</taxon>
        <taxon>Candidatus Moduliflexota</taxon>
        <taxon>Candidatus Vecturitrichia</taxon>
        <taxon>Candidatus Vecturitrichales</taxon>
        <taxon>Candidatus Vecturitrichaceae</taxon>
        <taxon>Candidatus Vecturithrix</taxon>
    </lineage>
</organism>
<dbReference type="PIRSF" id="PIRSF006470">
    <property type="entry name" value="DctB"/>
    <property type="match status" value="1"/>
</dbReference>
<evidence type="ECO:0000256" key="3">
    <source>
        <dbReference type="ARBA" id="ARBA00022729"/>
    </source>
</evidence>
<evidence type="ECO:0008006" key="7">
    <source>
        <dbReference type="Google" id="ProtNLM"/>
    </source>
</evidence>
<dbReference type="InterPro" id="IPR038404">
    <property type="entry name" value="TRAP_DctP_sf"/>
</dbReference>
<keyword evidence="2" id="KW-0813">Transport</keyword>
<evidence type="ECO:0000313" key="5">
    <source>
        <dbReference type="EMBL" id="GAK55021.1"/>
    </source>
</evidence>
<dbReference type="HOGENOM" id="CLU_036176_1_2_0"/>
<feature type="chain" id="PRO_5006631614" description="TRAP dicarboxylate transporter, DctP subunit" evidence="4">
    <location>
        <begin position="22"/>
        <end position="326"/>
    </location>
</feature>
<dbReference type="Gene3D" id="3.40.190.170">
    <property type="entry name" value="Bacterial extracellular solute-binding protein, family 7"/>
    <property type="match status" value="1"/>
</dbReference>
<dbReference type="STRING" id="1499967.U27_01852"/>
<dbReference type="PANTHER" id="PTHR33376">
    <property type="match status" value="1"/>
</dbReference>
<keyword evidence="6" id="KW-1185">Reference proteome</keyword>
<dbReference type="InterPro" id="IPR004682">
    <property type="entry name" value="TRAP_DctP"/>
</dbReference>
<dbReference type="AlphaFoldDB" id="A0A0S6W5Z3"/>